<keyword evidence="1" id="KW-0472">Membrane</keyword>
<dbReference type="Proteomes" id="UP000640614">
    <property type="component" value="Unassembled WGS sequence"/>
</dbReference>
<accession>A0ABR9TRZ8</accession>
<gene>
    <name evidence="2" type="ORF">C4F50_24585</name>
</gene>
<protein>
    <submittedName>
        <fullName evidence="2">Uncharacterized protein</fullName>
    </submittedName>
</protein>
<dbReference type="RefSeq" id="WP_194141215.1">
    <property type="nucleotide sequence ID" value="NZ_PRDM01000006.1"/>
</dbReference>
<sequence length="94" mass="11018">MRKKTFLYLFIALTSISLLCYLSFKDYNKNGYDISQQGFSEVKGGFVPEQHTDYIFTTVESEFTFNYITFILAVTLLVVILIWKKVIKKNVKKQ</sequence>
<evidence type="ECO:0000313" key="2">
    <source>
        <dbReference type="EMBL" id="MBE8728108.1"/>
    </source>
</evidence>
<dbReference type="EMBL" id="PRDM01000006">
    <property type="protein sequence ID" value="MBE8728108.1"/>
    <property type="molecule type" value="Genomic_DNA"/>
</dbReference>
<comment type="caution">
    <text evidence="2">The sequence shown here is derived from an EMBL/GenBank/DDBJ whole genome shotgun (WGS) entry which is preliminary data.</text>
</comment>
<keyword evidence="1" id="KW-0812">Transmembrane</keyword>
<keyword evidence="1" id="KW-1133">Transmembrane helix</keyword>
<evidence type="ECO:0000256" key="1">
    <source>
        <dbReference type="SAM" id="Phobius"/>
    </source>
</evidence>
<organism evidence="2 3">
    <name type="scientific">Flavobacterium hungaricum</name>
    <dbReference type="NCBI Taxonomy" id="2082725"/>
    <lineage>
        <taxon>Bacteria</taxon>
        <taxon>Pseudomonadati</taxon>
        <taxon>Bacteroidota</taxon>
        <taxon>Flavobacteriia</taxon>
        <taxon>Flavobacteriales</taxon>
        <taxon>Flavobacteriaceae</taxon>
        <taxon>Flavobacterium</taxon>
    </lineage>
</organism>
<evidence type="ECO:0000313" key="3">
    <source>
        <dbReference type="Proteomes" id="UP000640614"/>
    </source>
</evidence>
<feature type="transmembrane region" description="Helical" evidence="1">
    <location>
        <begin position="64"/>
        <end position="83"/>
    </location>
</feature>
<name>A0ABR9TRZ8_9FLAO</name>
<feature type="transmembrane region" description="Helical" evidence="1">
    <location>
        <begin position="7"/>
        <end position="24"/>
    </location>
</feature>
<keyword evidence="3" id="KW-1185">Reference proteome</keyword>
<proteinExistence type="predicted"/>
<reference evidence="2 3" key="1">
    <citation type="submission" date="2018-07" db="EMBL/GenBank/DDBJ databases">
        <title>Genome assembly of strain KB82.</title>
        <authorList>
            <person name="Kukolya J."/>
            <person name="Horvath B."/>
            <person name="Nagy I."/>
            <person name="Toth A."/>
        </authorList>
    </citation>
    <scope>NUCLEOTIDE SEQUENCE [LARGE SCALE GENOMIC DNA]</scope>
    <source>
        <strain evidence="2 3">Kb82</strain>
    </source>
</reference>